<dbReference type="Pfam" id="PF10502">
    <property type="entry name" value="Peptidase_S26"/>
    <property type="match status" value="2"/>
</dbReference>
<dbReference type="GO" id="GO:0006465">
    <property type="term" value="P:signal peptide processing"/>
    <property type="evidence" value="ECO:0007669"/>
    <property type="project" value="InterPro"/>
</dbReference>
<evidence type="ECO:0000259" key="4">
    <source>
        <dbReference type="Pfam" id="PF10502"/>
    </source>
</evidence>
<comment type="caution">
    <text evidence="5">The sequence shown here is derived from an EMBL/GenBank/DDBJ whole genome shotgun (WGS) entry which is preliminary data.</text>
</comment>
<feature type="domain" description="Peptidase S26" evidence="4">
    <location>
        <begin position="7"/>
        <end position="110"/>
    </location>
</feature>
<organism evidence="5 6">
    <name type="scientific">Candidatus Bacteroides pullicola</name>
    <dbReference type="NCBI Taxonomy" id="2838475"/>
    <lineage>
        <taxon>Bacteria</taxon>
        <taxon>Pseudomonadati</taxon>
        <taxon>Bacteroidota</taxon>
        <taxon>Bacteroidia</taxon>
        <taxon>Bacteroidales</taxon>
        <taxon>Bacteroidaceae</taxon>
        <taxon>Bacteroides</taxon>
    </lineage>
</organism>
<reference evidence="5" key="2">
    <citation type="submission" date="2021-04" db="EMBL/GenBank/DDBJ databases">
        <authorList>
            <person name="Gilroy R."/>
        </authorList>
    </citation>
    <scope>NUCLEOTIDE SEQUENCE</scope>
    <source>
        <strain evidence="5">Gambia2-208</strain>
    </source>
</reference>
<dbReference type="PANTHER" id="PTHR43390">
    <property type="entry name" value="SIGNAL PEPTIDASE I"/>
    <property type="match status" value="1"/>
</dbReference>
<dbReference type="GO" id="GO:0016020">
    <property type="term" value="C:membrane"/>
    <property type="evidence" value="ECO:0007669"/>
    <property type="project" value="InterPro"/>
</dbReference>
<dbReference type="GO" id="GO:0004252">
    <property type="term" value="F:serine-type endopeptidase activity"/>
    <property type="evidence" value="ECO:0007669"/>
    <property type="project" value="InterPro"/>
</dbReference>
<evidence type="ECO:0000256" key="1">
    <source>
        <dbReference type="ARBA" id="ARBA00009370"/>
    </source>
</evidence>
<protein>
    <recommendedName>
        <fullName evidence="2">Signal peptidase I</fullName>
    </recommendedName>
    <alternativeName>
        <fullName evidence="3">Leader peptidase I</fullName>
    </alternativeName>
</protein>
<dbReference type="InterPro" id="IPR000223">
    <property type="entry name" value="Pept_S26A_signal_pept_1"/>
</dbReference>
<gene>
    <name evidence="5" type="ORF">H9824_08635</name>
</gene>
<dbReference type="Proteomes" id="UP000886851">
    <property type="component" value="Unassembled WGS sequence"/>
</dbReference>
<dbReference type="SUPFAM" id="SSF51306">
    <property type="entry name" value="LexA/Signal peptidase"/>
    <property type="match status" value="1"/>
</dbReference>
<dbReference type="InterPro" id="IPR036286">
    <property type="entry name" value="LexA/Signal_pep-like_sf"/>
</dbReference>
<feature type="domain" description="Peptidase S26" evidence="4">
    <location>
        <begin position="251"/>
        <end position="287"/>
    </location>
</feature>
<comment type="similarity">
    <text evidence="1">Belongs to the peptidase S26 family.</text>
</comment>
<dbReference type="PRINTS" id="PR00727">
    <property type="entry name" value="LEADERPTASE"/>
</dbReference>
<dbReference type="PANTHER" id="PTHR43390:SF1">
    <property type="entry name" value="CHLOROPLAST PROCESSING PEPTIDASE"/>
    <property type="match status" value="1"/>
</dbReference>
<evidence type="ECO:0000256" key="2">
    <source>
        <dbReference type="ARBA" id="ARBA00019232"/>
    </source>
</evidence>
<dbReference type="EMBL" id="DXCV01000056">
    <property type="protein sequence ID" value="HIY88754.1"/>
    <property type="molecule type" value="Genomic_DNA"/>
</dbReference>
<dbReference type="Gene3D" id="2.10.109.10">
    <property type="entry name" value="Umud Fragment, subunit A"/>
    <property type="match status" value="1"/>
</dbReference>
<dbReference type="AlphaFoldDB" id="A0A9D1ZI21"/>
<dbReference type="CDD" id="cd06530">
    <property type="entry name" value="S26_SPase_I"/>
    <property type="match status" value="2"/>
</dbReference>
<evidence type="ECO:0000313" key="6">
    <source>
        <dbReference type="Proteomes" id="UP000886851"/>
    </source>
</evidence>
<sequence length="310" mass="34955">MKKTGKTLTAIGAAVLAGVLLRTCVATSYLIPSSGMENSLYRGERILVNKWSYGLRLPLMGWWGYHRWGDRPVGREDILLFNNPGNLQEAVISRREVFIGRCIGTPGDTLLVDSLFNVVPSEKMAPDQKFLFAYPRTEEARMDSLLARLRIPSPLLGSDSVRNIRSFSRYERYLLEQAADDRLHLSPVERTDAMGHLHLLTIPGRGTTVRVQPWNRTLLCNTLLLHEGRKAFIKGDVLYVDGQPADSCTFSQNYYWVTANNASNLSDSRLFGFVPEDHVIGQAARIWFSKEQGTGLFSGYRWDRIGMAVK</sequence>
<name>A0A9D1ZI21_9BACE</name>
<evidence type="ECO:0000256" key="3">
    <source>
        <dbReference type="ARBA" id="ARBA00029906"/>
    </source>
</evidence>
<accession>A0A9D1ZI21</accession>
<reference evidence="5" key="1">
    <citation type="journal article" date="2021" name="PeerJ">
        <title>Extensive microbial diversity within the chicken gut microbiome revealed by metagenomics and culture.</title>
        <authorList>
            <person name="Gilroy R."/>
            <person name="Ravi A."/>
            <person name="Getino M."/>
            <person name="Pursley I."/>
            <person name="Horton D.L."/>
            <person name="Alikhan N.F."/>
            <person name="Baker D."/>
            <person name="Gharbi K."/>
            <person name="Hall N."/>
            <person name="Watson M."/>
            <person name="Adriaenssens E.M."/>
            <person name="Foster-Nyarko E."/>
            <person name="Jarju S."/>
            <person name="Secka A."/>
            <person name="Antonio M."/>
            <person name="Oren A."/>
            <person name="Chaudhuri R.R."/>
            <person name="La Ragione R."/>
            <person name="Hildebrand F."/>
            <person name="Pallen M.J."/>
        </authorList>
    </citation>
    <scope>NUCLEOTIDE SEQUENCE</scope>
    <source>
        <strain evidence="5">Gambia2-208</strain>
    </source>
</reference>
<evidence type="ECO:0000313" key="5">
    <source>
        <dbReference type="EMBL" id="HIY88754.1"/>
    </source>
</evidence>
<proteinExistence type="inferred from homology"/>
<dbReference type="InterPro" id="IPR019533">
    <property type="entry name" value="Peptidase_S26"/>
</dbReference>